<dbReference type="EMBL" id="FOQO01000008">
    <property type="protein sequence ID" value="SFJ29281.1"/>
    <property type="molecule type" value="Genomic_DNA"/>
</dbReference>
<organism evidence="2 3">
    <name type="scientific">Parapedobacter indicus</name>
    <dbReference type="NCBI Taxonomy" id="1477437"/>
    <lineage>
        <taxon>Bacteria</taxon>
        <taxon>Pseudomonadati</taxon>
        <taxon>Bacteroidota</taxon>
        <taxon>Sphingobacteriia</taxon>
        <taxon>Sphingobacteriales</taxon>
        <taxon>Sphingobacteriaceae</taxon>
        <taxon>Parapedobacter</taxon>
    </lineage>
</organism>
<dbReference type="STRING" id="1477437.SAMN05444682_108277"/>
<evidence type="ECO:0000259" key="1">
    <source>
        <dbReference type="Pfam" id="PF13699"/>
    </source>
</evidence>
<name>A0A1I3Q7D4_9SPHI</name>
<dbReference type="InterPro" id="IPR025295">
    <property type="entry name" value="eCIS_core_dom"/>
</dbReference>
<protein>
    <recommendedName>
        <fullName evidence="1">eCIS core domain-containing protein</fullName>
    </recommendedName>
</protein>
<sequence>MNTHAHVSADKASHKVVHKPQAGKTLFFRPKLAINPPDDHYEREADATADRVMRMSVQRKCKHCEEEEKQLHRKEGSPAVPQVNGSFERYVTNLRGWGRPLSTDERSFFEPRFNRDFSDVRIHTDTHAAQSAQQINALAYTMGNHIVFNQGQYQPTSESGKRLMAHELTHVVQQGGTGSNVQRQSAGPDVERRFGLGMRNRFGLYDAELNRDTNTLTLLMRIKFDFTGAWASGQDQQDWITDFINHVQNRWSYRFYLVPEGICLNTHETIFARVNVQSVTSNPHYTVEVAAGSRRSSANSHARTARLDALDNDRMTRNRLGQDFQQRASEHEFGHMLGIPHIECDPQTGICPSGDQYGNTVGERGDIMGSGWIVSARDYTPFTTAMYYFTGCNWKASHTGVYPIGDYPTPSTVSHMA</sequence>
<keyword evidence="3" id="KW-1185">Reference proteome</keyword>
<evidence type="ECO:0000313" key="2">
    <source>
        <dbReference type="EMBL" id="SFJ29281.1"/>
    </source>
</evidence>
<dbReference type="RefSeq" id="WP_090628841.1">
    <property type="nucleotide sequence ID" value="NZ_FOQO01000008.1"/>
</dbReference>
<dbReference type="OrthoDB" id="4317910at2"/>
<dbReference type="AlphaFoldDB" id="A0A1I3Q7D4"/>
<dbReference type="Proteomes" id="UP000198670">
    <property type="component" value="Unassembled WGS sequence"/>
</dbReference>
<proteinExistence type="predicted"/>
<dbReference type="SUPFAM" id="SSF55486">
    <property type="entry name" value="Metalloproteases ('zincins'), catalytic domain"/>
    <property type="match status" value="1"/>
</dbReference>
<gene>
    <name evidence="2" type="ORF">SAMN05444682_108277</name>
</gene>
<accession>A0A1I3Q7D4</accession>
<dbReference type="Pfam" id="PF13699">
    <property type="entry name" value="eCIS_core"/>
    <property type="match status" value="1"/>
</dbReference>
<reference evidence="2 3" key="1">
    <citation type="submission" date="2016-10" db="EMBL/GenBank/DDBJ databases">
        <authorList>
            <person name="de Groot N.N."/>
        </authorList>
    </citation>
    <scope>NUCLEOTIDE SEQUENCE [LARGE SCALE GENOMIC DNA]</scope>
    <source>
        <strain evidence="2 3">RK1</strain>
    </source>
</reference>
<evidence type="ECO:0000313" key="3">
    <source>
        <dbReference type="Proteomes" id="UP000198670"/>
    </source>
</evidence>
<feature type="domain" description="eCIS core" evidence="1">
    <location>
        <begin position="100"/>
        <end position="177"/>
    </location>
</feature>